<dbReference type="AlphaFoldDB" id="A0A8J9VX36"/>
<dbReference type="GO" id="GO:0006513">
    <property type="term" value="P:protein monoubiquitination"/>
    <property type="evidence" value="ECO:0007669"/>
    <property type="project" value="TreeGrafter"/>
</dbReference>
<keyword evidence="6" id="KW-0677">Repeat</keyword>
<evidence type="ECO:0000256" key="8">
    <source>
        <dbReference type="ARBA" id="ARBA00022786"/>
    </source>
</evidence>
<feature type="domain" description="RING-type" evidence="13">
    <location>
        <begin position="17"/>
        <end position="57"/>
    </location>
</feature>
<name>A0A8J9VX36_BRALA</name>
<dbReference type="SUPFAM" id="SSF57850">
    <property type="entry name" value="RING/U-box"/>
    <property type="match status" value="1"/>
</dbReference>
<dbReference type="PANTHER" id="PTHR25462">
    <property type="entry name" value="BONUS, ISOFORM C-RELATED"/>
    <property type="match status" value="1"/>
</dbReference>
<dbReference type="Pfam" id="PF00643">
    <property type="entry name" value="zf-B_box"/>
    <property type="match status" value="1"/>
</dbReference>
<dbReference type="Pfam" id="PF13445">
    <property type="entry name" value="zf-RING_UBOX"/>
    <property type="match status" value="1"/>
</dbReference>
<dbReference type="PROSITE" id="PS00518">
    <property type="entry name" value="ZF_RING_1"/>
    <property type="match status" value="1"/>
</dbReference>
<evidence type="ECO:0000256" key="1">
    <source>
        <dbReference type="ARBA" id="ARBA00000900"/>
    </source>
</evidence>
<comment type="similarity">
    <text evidence="2">Belongs to the TRIM/RBCC family.</text>
</comment>
<dbReference type="InterPro" id="IPR013083">
    <property type="entry name" value="Znf_RING/FYVE/PHD"/>
</dbReference>
<dbReference type="FunFam" id="3.30.40.10:FF:000362">
    <property type="entry name" value="E3 ubiquitin-protein ligase TRIM56"/>
    <property type="match status" value="1"/>
</dbReference>
<feature type="domain" description="B box-type" evidence="14">
    <location>
        <begin position="151"/>
        <end position="195"/>
    </location>
</feature>
<sequence length="737" mass="81437">MASKMASDDFDDQFLTCSVCMLHFRDPRVLPCLHTFCRECLQEWAAKQQPLECPTCRTQVSLPDQGVAGLRTNFYVNNLLDFAAAKKGAGPGVPCQVCEGNVEGSKSWCADCAKLLCESCTLLHRKFPLFEDHEVTPKNALKAEKDVGKFHRKRHCQKHKNQELVFYCESCSALVCTACTVVDHRPGKDHNPVEIATVAQRKKETLQGLLQDMDPRLKDIQAAVKEVEKKMSNLMPSKEAATDQAKAYFRQLADLLQKREQEIFSQIDEQCRADGKALQTKKEAIEFESVGLTSAQTFCQQAVEHGSDVHILEVGNQVRIRVETLLAKQLDLESNWSEFQFTENTAVSDVEKEVENFGGVKTNVDVSKFQVAAHAKPAVQGFASKYKVAVKPAVQGFACIAELTTTNQEGRPCVTTNMEDPSGTSIPTQLRMKSEGVWEISYVPKVTGKHRLEVKVNSQHVTGSPSDVDVKGKDTPVLTIGRKGRRVGKLNRPVGVAVDKDGNIAVVEQNNRRVQIFDTDTGKPLNSFPVDGECPHSIAVDSNGRFLVTSRGNNFGLRRYSKEGKLLNTFRPDCMAFPLGVAVLQDGRMVVVDYTQQSCLLLQPDGSLIRDIGKGLLQFPEFVTVDESRGVVYVTGWFAHKVIAFDLDGNLKFAFGKYGQNDGEFKSPLGVTIDPAGNIIVVNHDDGRLQVFGPDGTFVRTVATVKGGHPFGIALIPDGYIAVACHWGHCVEMYRYS</sequence>
<keyword evidence="4" id="KW-0597">Phosphoprotein</keyword>
<dbReference type="InterPro" id="IPR011042">
    <property type="entry name" value="6-blade_b-propeller_TolB-like"/>
</dbReference>
<accession>A0A8J9VX36</accession>
<dbReference type="SMART" id="SM00557">
    <property type="entry name" value="IG_FLMN"/>
    <property type="match status" value="1"/>
</dbReference>
<gene>
    <name evidence="15" type="primary">TRIM2</name>
    <name evidence="15" type="ORF">BLAG_LOCUS2601</name>
</gene>
<dbReference type="SMART" id="SM00502">
    <property type="entry name" value="BBC"/>
    <property type="match status" value="1"/>
</dbReference>
<dbReference type="OrthoDB" id="10020332at2759"/>
<dbReference type="Pfam" id="PF01436">
    <property type="entry name" value="NHL"/>
    <property type="match status" value="1"/>
</dbReference>
<evidence type="ECO:0000259" key="14">
    <source>
        <dbReference type="PROSITE" id="PS50119"/>
    </source>
</evidence>
<comment type="catalytic activity">
    <reaction evidence="1">
        <text>S-ubiquitinyl-[E2 ubiquitin-conjugating enzyme]-L-cysteine + [acceptor protein]-L-lysine = [E2 ubiquitin-conjugating enzyme]-L-cysteine + N(6)-ubiquitinyl-[acceptor protein]-L-lysine.</text>
        <dbReference type="EC" id="2.3.2.27"/>
    </reaction>
</comment>
<dbReference type="InterPro" id="IPR017907">
    <property type="entry name" value="Znf_RING_CS"/>
</dbReference>
<feature type="repeat" description="NHL" evidence="12">
    <location>
        <begin position="652"/>
        <end position="695"/>
    </location>
</feature>
<dbReference type="SUPFAM" id="SSF101898">
    <property type="entry name" value="NHL repeat"/>
    <property type="match status" value="1"/>
</dbReference>
<proteinExistence type="inferred from homology"/>
<dbReference type="Gene3D" id="2.60.40.10">
    <property type="entry name" value="Immunoglobulins"/>
    <property type="match status" value="1"/>
</dbReference>
<dbReference type="InterPro" id="IPR017868">
    <property type="entry name" value="Filamin/ABP280_repeat-like"/>
</dbReference>
<dbReference type="EC" id="2.3.2.27" evidence="3"/>
<evidence type="ECO:0000256" key="11">
    <source>
        <dbReference type="PROSITE-ProRule" id="PRU00087"/>
    </source>
</evidence>
<dbReference type="InterPro" id="IPR003649">
    <property type="entry name" value="Bbox_C"/>
</dbReference>
<evidence type="ECO:0000256" key="5">
    <source>
        <dbReference type="ARBA" id="ARBA00022723"/>
    </source>
</evidence>
<dbReference type="SUPFAM" id="SSF81296">
    <property type="entry name" value="E set domains"/>
    <property type="match status" value="1"/>
</dbReference>
<organism evidence="15 16">
    <name type="scientific">Branchiostoma lanceolatum</name>
    <name type="common">Common lancelet</name>
    <name type="synonym">Amphioxus lanceolatum</name>
    <dbReference type="NCBI Taxonomy" id="7740"/>
    <lineage>
        <taxon>Eukaryota</taxon>
        <taxon>Metazoa</taxon>
        <taxon>Chordata</taxon>
        <taxon>Cephalochordata</taxon>
        <taxon>Leptocardii</taxon>
        <taxon>Amphioxiformes</taxon>
        <taxon>Branchiostomatidae</taxon>
        <taxon>Branchiostoma</taxon>
    </lineage>
</organism>
<dbReference type="PROSITE" id="PS50089">
    <property type="entry name" value="ZF_RING_2"/>
    <property type="match status" value="1"/>
</dbReference>
<dbReference type="SUPFAM" id="SSF57845">
    <property type="entry name" value="B-box zinc-binding domain"/>
    <property type="match status" value="1"/>
</dbReference>
<evidence type="ECO:0000313" key="15">
    <source>
        <dbReference type="EMBL" id="CAH1237786.1"/>
    </source>
</evidence>
<evidence type="ECO:0000256" key="3">
    <source>
        <dbReference type="ARBA" id="ARBA00012483"/>
    </source>
</evidence>
<dbReference type="GO" id="GO:0008270">
    <property type="term" value="F:zinc ion binding"/>
    <property type="evidence" value="ECO:0007669"/>
    <property type="project" value="UniProtKB-KW"/>
</dbReference>
<protein>
    <recommendedName>
        <fullName evidence="3">RING-type E3 ubiquitin transferase</fullName>
        <ecNumber evidence="3">2.3.2.27</ecNumber>
    </recommendedName>
</protein>
<evidence type="ECO:0000256" key="10">
    <source>
        <dbReference type="PROSITE-ProRule" id="PRU00024"/>
    </source>
</evidence>
<evidence type="ECO:0000256" key="12">
    <source>
        <dbReference type="PROSITE-ProRule" id="PRU00504"/>
    </source>
</evidence>
<dbReference type="InterPro" id="IPR001258">
    <property type="entry name" value="NHL_repeat"/>
</dbReference>
<feature type="repeat" description="Filamin" evidence="11">
    <location>
        <begin position="403"/>
        <end position="470"/>
    </location>
</feature>
<dbReference type="InterPro" id="IPR001298">
    <property type="entry name" value="Filamin/ABP280_rpt"/>
</dbReference>
<evidence type="ECO:0000313" key="16">
    <source>
        <dbReference type="Proteomes" id="UP000838412"/>
    </source>
</evidence>
<reference evidence="15" key="1">
    <citation type="submission" date="2022-01" db="EMBL/GenBank/DDBJ databases">
        <authorList>
            <person name="Braso-Vives M."/>
        </authorList>
    </citation>
    <scope>NUCLEOTIDE SEQUENCE</scope>
</reference>
<dbReference type="InterPro" id="IPR001841">
    <property type="entry name" value="Znf_RING"/>
</dbReference>
<dbReference type="Gene3D" id="2.120.10.30">
    <property type="entry name" value="TolB, C-terminal domain"/>
    <property type="match status" value="1"/>
</dbReference>
<evidence type="ECO:0000256" key="6">
    <source>
        <dbReference type="ARBA" id="ARBA00022737"/>
    </source>
</evidence>
<dbReference type="PROSITE" id="PS50119">
    <property type="entry name" value="ZF_BBOX"/>
    <property type="match status" value="2"/>
</dbReference>
<feature type="repeat" description="NHL" evidence="12">
    <location>
        <begin position="477"/>
        <end position="520"/>
    </location>
</feature>
<dbReference type="Gene3D" id="3.30.160.60">
    <property type="entry name" value="Classic Zinc Finger"/>
    <property type="match status" value="1"/>
</dbReference>
<dbReference type="CDD" id="cd19757">
    <property type="entry name" value="Bbox1"/>
    <property type="match status" value="1"/>
</dbReference>
<dbReference type="FunFam" id="2.120.10.30:FF:000151">
    <property type="entry name" value="Uncharacterized protein"/>
    <property type="match status" value="1"/>
</dbReference>
<keyword evidence="16" id="KW-1185">Reference proteome</keyword>
<keyword evidence="9" id="KW-0862">Zinc</keyword>
<feature type="domain" description="B box-type" evidence="14">
    <location>
        <begin position="90"/>
        <end position="138"/>
    </location>
</feature>
<dbReference type="CDD" id="cd05819">
    <property type="entry name" value="NHL"/>
    <property type="match status" value="1"/>
</dbReference>
<dbReference type="PROSITE" id="PS50194">
    <property type="entry name" value="FILAMIN_REPEAT"/>
    <property type="match status" value="1"/>
</dbReference>
<dbReference type="PROSITE" id="PS51125">
    <property type="entry name" value="NHL"/>
    <property type="match status" value="2"/>
</dbReference>
<keyword evidence="7 10" id="KW-0863">Zinc-finger</keyword>
<dbReference type="SMART" id="SM00184">
    <property type="entry name" value="RING"/>
    <property type="match status" value="1"/>
</dbReference>
<evidence type="ECO:0000259" key="13">
    <source>
        <dbReference type="PROSITE" id="PS50089"/>
    </source>
</evidence>
<dbReference type="InterPro" id="IPR013783">
    <property type="entry name" value="Ig-like_fold"/>
</dbReference>
<dbReference type="Gene3D" id="3.30.40.10">
    <property type="entry name" value="Zinc/RING finger domain, C3HC4 (zinc finger)"/>
    <property type="match status" value="1"/>
</dbReference>
<dbReference type="EMBL" id="OV696695">
    <property type="protein sequence ID" value="CAH1237786.1"/>
    <property type="molecule type" value="Genomic_DNA"/>
</dbReference>
<dbReference type="GO" id="GO:0061630">
    <property type="term" value="F:ubiquitin protein ligase activity"/>
    <property type="evidence" value="ECO:0007669"/>
    <property type="project" value="UniProtKB-EC"/>
</dbReference>
<dbReference type="Proteomes" id="UP000838412">
    <property type="component" value="Chromosome 10"/>
</dbReference>
<dbReference type="InterPro" id="IPR000315">
    <property type="entry name" value="Znf_B-box"/>
</dbReference>
<dbReference type="Pfam" id="PF00630">
    <property type="entry name" value="Filamin"/>
    <property type="match status" value="1"/>
</dbReference>
<evidence type="ECO:0000256" key="4">
    <source>
        <dbReference type="ARBA" id="ARBA00022553"/>
    </source>
</evidence>
<evidence type="ECO:0000256" key="2">
    <source>
        <dbReference type="ARBA" id="ARBA00008518"/>
    </source>
</evidence>
<keyword evidence="5" id="KW-0479">Metal-binding</keyword>
<dbReference type="InterPro" id="IPR027370">
    <property type="entry name" value="Znf-RING_euk"/>
</dbReference>
<keyword evidence="8" id="KW-0833">Ubl conjugation pathway</keyword>
<dbReference type="InterPro" id="IPR047153">
    <property type="entry name" value="TRIM45/56/19-like"/>
</dbReference>
<dbReference type="PANTHER" id="PTHR25462:SF229">
    <property type="entry name" value="TRANSCRIPTION INTERMEDIARY FACTOR 1-BETA"/>
    <property type="match status" value="1"/>
</dbReference>
<evidence type="ECO:0000256" key="7">
    <source>
        <dbReference type="ARBA" id="ARBA00022771"/>
    </source>
</evidence>
<dbReference type="SMART" id="SM00336">
    <property type="entry name" value="BBOX"/>
    <property type="match status" value="2"/>
</dbReference>
<dbReference type="InterPro" id="IPR014756">
    <property type="entry name" value="Ig_E-set"/>
</dbReference>
<evidence type="ECO:0000256" key="9">
    <source>
        <dbReference type="ARBA" id="ARBA00022833"/>
    </source>
</evidence>